<name>A0A1M6YXX3_9FLAO</name>
<dbReference type="InterPro" id="IPR006665">
    <property type="entry name" value="OmpA-like"/>
</dbReference>
<feature type="domain" description="OmpA-like" evidence="4">
    <location>
        <begin position="284"/>
        <end position="401"/>
    </location>
</feature>
<evidence type="ECO:0000259" key="4">
    <source>
        <dbReference type="PROSITE" id="PS51123"/>
    </source>
</evidence>
<reference evidence="6" key="2">
    <citation type="submission" date="2016-11" db="EMBL/GenBank/DDBJ databases">
        <authorList>
            <person name="Jaros S."/>
            <person name="Januszkiewicz K."/>
            <person name="Wedrychowicz H."/>
        </authorList>
    </citation>
    <scope>NUCLEOTIDE SEQUENCE [LARGE SCALE GENOMIC DNA]</scope>
    <source>
        <strain evidence="6">DSM 27989</strain>
    </source>
</reference>
<gene>
    <name evidence="5" type="ORF">GCM10010984_01910</name>
    <name evidence="6" type="ORF">SAMN05443634_10790</name>
</gene>
<keyword evidence="3" id="KW-1133">Transmembrane helix</keyword>
<evidence type="ECO:0000313" key="7">
    <source>
        <dbReference type="Proteomes" id="UP000184120"/>
    </source>
</evidence>
<accession>A0A1M6YXX3</accession>
<dbReference type="Proteomes" id="UP000184120">
    <property type="component" value="Unassembled WGS sequence"/>
</dbReference>
<dbReference type="Pfam" id="PF00691">
    <property type="entry name" value="OmpA"/>
    <property type="match status" value="1"/>
</dbReference>
<feature type="compositionally biased region" description="Basic and acidic residues" evidence="2">
    <location>
        <begin position="379"/>
        <end position="395"/>
    </location>
</feature>
<dbReference type="InterPro" id="IPR036737">
    <property type="entry name" value="OmpA-like_sf"/>
</dbReference>
<dbReference type="PANTHER" id="PTHR30329">
    <property type="entry name" value="STATOR ELEMENT OF FLAGELLAR MOTOR COMPLEX"/>
    <property type="match status" value="1"/>
</dbReference>
<reference evidence="5" key="5">
    <citation type="submission" date="2024-05" db="EMBL/GenBank/DDBJ databases">
        <authorList>
            <person name="Sun Q."/>
            <person name="Zhou Y."/>
        </authorList>
    </citation>
    <scope>NUCLEOTIDE SEQUENCE</scope>
    <source>
        <strain evidence="5">CGMCC 1.12707</strain>
    </source>
</reference>
<dbReference type="RefSeq" id="WP_072932215.1">
    <property type="nucleotide sequence ID" value="NZ_BMFL01000001.1"/>
</dbReference>
<sequence>MKIINQVKESITPDFISKISSELGENETSVSNAIQAYVPILLGSVLEKKETVSNLFESIKTFGTKENVTNLSALQKTPDIITGLKNKLFGSDVYSISDTVAEYSGLSETSSSKILDLTAMKAFGTLGKEIDSNQIGENDFFKLIKNSKDEILKLLPVGLSLSALGFGAFWKPALKKETVDIPSHNYSNKKKKSSGGFLKTLIPILLLLLAAFFLFKYCKGKSEEPVVEDANVKRITTDTIKVPKEVSSIHLDGDINLKAYQNGLEDQIITFIHSPEFNTLTEEQLKTKWFDFDNVNFVFGKTDQLEPGSEVQVENLTAILKEYPGVKIKIGAYTDRKGDDKLNKEISQKRADFLKSELTKQGVGTQVVSAEGYGEEFAKVDESASDEERASDRKMSLRFTK</sequence>
<evidence type="ECO:0000256" key="1">
    <source>
        <dbReference type="PROSITE-ProRule" id="PRU00473"/>
    </source>
</evidence>
<feature type="transmembrane region" description="Helical" evidence="3">
    <location>
        <begin position="196"/>
        <end position="215"/>
    </location>
</feature>
<reference evidence="7" key="3">
    <citation type="submission" date="2016-11" db="EMBL/GenBank/DDBJ databases">
        <authorList>
            <person name="Varghese N."/>
            <person name="Submissions S."/>
        </authorList>
    </citation>
    <scope>NUCLEOTIDE SEQUENCE [LARGE SCALE GENOMIC DNA]</scope>
    <source>
        <strain evidence="7">DSM 27989</strain>
    </source>
</reference>
<dbReference type="STRING" id="1434701.SAMN05443634_10790"/>
<feature type="transmembrane region" description="Helical" evidence="3">
    <location>
        <begin position="151"/>
        <end position="170"/>
    </location>
</feature>
<organism evidence="6 7">
    <name type="scientific">Chishuiella changwenlii</name>
    <dbReference type="NCBI Taxonomy" id="1434701"/>
    <lineage>
        <taxon>Bacteria</taxon>
        <taxon>Pseudomonadati</taxon>
        <taxon>Bacteroidota</taxon>
        <taxon>Flavobacteriia</taxon>
        <taxon>Flavobacteriales</taxon>
        <taxon>Weeksellaceae</taxon>
        <taxon>Chishuiella</taxon>
    </lineage>
</organism>
<dbReference type="PROSITE" id="PS51123">
    <property type="entry name" value="OMPA_2"/>
    <property type="match status" value="1"/>
</dbReference>
<keyword evidence="1 3" id="KW-0472">Membrane</keyword>
<protein>
    <submittedName>
        <fullName evidence="6">Outer membrane protein OmpA</fullName>
    </submittedName>
</protein>
<dbReference type="InterPro" id="IPR050330">
    <property type="entry name" value="Bact_OuterMem_StrucFunc"/>
</dbReference>
<dbReference type="PANTHER" id="PTHR30329:SF21">
    <property type="entry name" value="LIPOPROTEIN YIAD-RELATED"/>
    <property type="match status" value="1"/>
</dbReference>
<reference evidence="5" key="1">
    <citation type="journal article" date="2014" name="Int. J. Syst. Evol. Microbiol.">
        <title>Complete genome of a new Firmicutes species belonging to the dominant human colonic microbiota ('Ruminococcus bicirculans') reveals two chromosomes and a selective capacity to utilize plant glucans.</title>
        <authorList>
            <consortium name="NISC Comparative Sequencing Program"/>
            <person name="Wegmann U."/>
            <person name="Louis P."/>
            <person name="Goesmann A."/>
            <person name="Henrissat B."/>
            <person name="Duncan S.H."/>
            <person name="Flint H.J."/>
        </authorList>
    </citation>
    <scope>NUCLEOTIDE SEQUENCE</scope>
    <source>
        <strain evidence="5">CGMCC 1.12707</strain>
    </source>
</reference>
<dbReference type="SUPFAM" id="SSF103088">
    <property type="entry name" value="OmpA-like"/>
    <property type="match status" value="1"/>
</dbReference>
<dbReference type="AlphaFoldDB" id="A0A1M6YXX3"/>
<dbReference type="Pfam" id="PF06078">
    <property type="entry name" value="DUF937"/>
    <property type="match status" value="1"/>
</dbReference>
<evidence type="ECO:0000313" key="5">
    <source>
        <dbReference type="EMBL" id="GGE87778.1"/>
    </source>
</evidence>
<dbReference type="OrthoDB" id="9782229at2"/>
<dbReference type="GO" id="GO:0016020">
    <property type="term" value="C:membrane"/>
    <property type="evidence" value="ECO:0007669"/>
    <property type="project" value="UniProtKB-UniRule"/>
</dbReference>
<feature type="region of interest" description="Disordered" evidence="2">
    <location>
        <begin position="379"/>
        <end position="401"/>
    </location>
</feature>
<keyword evidence="8" id="KW-1185">Reference proteome</keyword>
<dbReference type="EMBL" id="FRBH01000007">
    <property type="protein sequence ID" value="SHL23141.1"/>
    <property type="molecule type" value="Genomic_DNA"/>
</dbReference>
<keyword evidence="3" id="KW-0812">Transmembrane</keyword>
<evidence type="ECO:0000313" key="6">
    <source>
        <dbReference type="EMBL" id="SHL23141.1"/>
    </source>
</evidence>
<dbReference type="Proteomes" id="UP000650994">
    <property type="component" value="Unassembled WGS sequence"/>
</dbReference>
<proteinExistence type="predicted"/>
<reference evidence="8" key="4">
    <citation type="journal article" date="2019" name="Int. J. Syst. Evol. Microbiol.">
        <title>The Global Catalogue of Microorganisms (GCM) 10K type strain sequencing project: providing services to taxonomists for standard genome sequencing and annotation.</title>
        <authorList>
            <consortium name="The Broad Institute Genomics Platform"/>
            <consortium name="The Broad Institute Genome Sequencing Center for Infectious Disease"/>
            <person name="Wu L."/>
            <person name="Ma J."/>
        </authorList>
    </citation>
    <scope>NUCLEOTIDE SEQUENCE [LARGE SCALE GENOMIC DNA]</scope>
    <source>
        <strain evidence="8">CGMCC 1.12707</strain>
    </source>
</reference>
<evidence type="ECO:0000313" key="8">
    <source>
        <dbReference type="Proteomes" id="UP000650994"/>
    </source>
</evidence>
<dbReference type="Gene3D" id="3.30.1330.60">
    <property type="entry name" value="OmpA-like domain"/>
    <property type="match status" value="1"/>
</dbReference>
<evidence type="ECO:0000256" key="3">
    <source>
        <dbReference type="SAM" id="Phobius"/>
    </source>
</evidence>
<dbReference type="CDD" id="cd07185">
    <property type="entry name" value="OmpA_C-like"/>
    <property type="match status" value="1"/>
</dbReference>
<evidence type="ECO:0000256" key="2">
    <source>
        <dbReference type="SAM" id="MobiDB-lite"/>
    </source>
</evidence>
<dbReference type="InterPro" id="IPR009282">
    <property type="entry name" value="DUF937"/>
</dbReference>
<dbReference type="EMBL" id="BMFL01000001">
    <property type="protein sequence ID" value="GGE87778.1"/>
    <property type="molecule type" value="Genomic_DNA"/>
</dbReference>